<organism evidence="1 2">
    <name type="scientific">Sarcoptes scabiei</name>
    <name type="common">Itch mite</name>
    <name type="synonym">Acarus scabiei</name>
    <dbReference type="NCBI Taxonomy" id="52283"/>
    <lineage>
        <taxon>Eukaryota</taxon>
        <taxon>Metazoa</taxon>
        <taxon>Ecdysozoa</taxon>
        <taxon>Arthropoda</taxon>
        <taxon>Chelicerata</taxon>
        <taxon>Arachnida</taxon>
        <taxon>Acari</taxon>
        <taxon>Acariformes</taxon>
        <taxon>Sarcoptiformes</taxon>
        <taxon>Astigmata</taxon>
        <taxon>Psoroptidia</taxon>
        <taxon>Sarcoptoidea</taxon>
        <taxon>Sarcoptidae</taxon>
        <taxon>Sarcoptinae</taxon>
        <taxon>Sarcoptes</taxon>
    </lineage>
</organism>
<dbReference type="EMBL" id="JXLN01011455">
    <property type="protein sequence ID" value="KPM07285.1"/>
    <property type="molecule type" value="Genomic_DNA"/>
</dbReference>
<dbReference type="PANTHER" id="PTHR38337:SF1">
    <property type="entry name" value="GUSTATORY RECEPTOR"/>
    <property type="match status" value="1"/>
</dbReference>
<name>A0A132A9L0_SARSC</name>
<dbReference type="AlphaFoldDB" id="A0A132A9L0"/>
<sequence length="355" mass="40802">MTTSNILSDSNGNPILDQMYEFQPSISRALEFCHRKVLPPYKNLLLLLGWYPMSVRCFNSRFSNIILNLTHVSILVSIIAIGHILQYVSCFRQDNLLSFGFIDWNHGFLEENFEIHSITSNHSIINFIHKYSPSENLSKYLSELNLKTNDLGLDLNNQIHMSAGQFLFHCRCSTLSHYFLPGLMHLISFLIILKHLRYCDEFAKNTETFKMNINFLNNRFSLSVSLLMIYILAKASAIFIKLIKKYVYVRWDLIVVSGSSLIYWTILLTIPLLQAARLTNSCQSINDIGHELCARPFCYQQTARDDLDSVLTYTSSLNLKASLLMIPVRPSCIISIVLLMIFIILILSQLQLIDI</sequence>
<dbReference type="PANTHER" id="PTHR38337">
    <property type="entry name" value="AGAP010540-PA"/>
    <property type="match status" value="1"/>
</dbReference>
<evidence type="ECO:0000313" key="2">
    <source>
        <dbReference type="Proteomes" id="UP000616769"/>
    </source>
</evidence>
<gene>
    <name evidence="1" type="ORF">QR98_0057740</name>
</gene>
<comment type="caution">
    <text evidence="1">The sequence shown here is derived from an EMBL/GenBank/DDBJ whole genome shotgun (WGS) entry which is preliminary data.</text>
</comment>
<evidence type="ECO:0000313" key="1">
    <source>
        <dbReference type="EMBL" id="KPM07285.1"/>
    </source>
</evidence>
<accession>A0A132A9L0</accession>
<protein>
    <submittedName>
        <fullName evidence="1">Uncharacterized protein</fullName>
    </submittedName>
</protein>
<dbReference type="VEuPathDB" id="VectorBase:SSCA002740"/>
<reference evidence="1 2" key="1">
    <citation type="journal article" date="2015" name="Parasit. Vectors">
        <title>Draft genome of the scabies mite.</title>
        <authorList>
            <person name="Rider S.D.Jr."/>
            <person name="Morgan M.S."/>
            <person name="Arlian L.G."/>
        </authorList>
    </citation>
    <scope>NUCLEOTIDE SEQUENCE [LARGE SCALE GENOMIC DNA]</scope>
    <source>
        <strain evidence="1">Arlian Lab</strain>
    </source>
</reference>
<proteinExistence type="predicted"/>
<dbReference type="OrthoDB" id="6020333at2759"/>
<dbReference type="Proteomes" id="UP000616769">
    <property type="component" value="Unassembled WGS sequence"/>
</dbReference>